<evidence type="ECO:0000313" key="5">
    <source>
        <dbReference type="Proteomes" id="UP000037939"/>
    </source>
</evidence>
<dbReference type="Pfam" id="PF13511">
    <property type="entry name" value="DUF4124"/>
    <property type="match status" value="1"/>
</dbReference>
<comment type="caution">
    <text evidence="4">The sequence shown here is derived from an EMBL/GenBank/DDBJ whole genome shotgun (WGS) entry which is preliminary data.</text>
</comment>
<feature type="compositionally biased region" description="Basic and acidic residues" evidence="1">
    <location>
        <begin position="83"/>
        <end position="100"/>
    </location>
</feature>
<feature type="domain" description="DUF4124" evidence="3">
    <location>
        <begin position="13"/>
        <end position="76"/>
    </location>
</feature>
<sequence>MVRLLSVIGVVGLCVLAAGAQADSVNKCKDARGRTVYQSDPCEISGGRFVKAVTAPPRLNQPAASAVQLASAQPVDPTSSECRLLREDKKRNEEKMRTHPDAWLKADHDWMIKRMATISCQPE</sequence>
<dbReference type="AlphaFoldDB" id="A0A0N0XLE9"/>
<dbReference type="EMBL" id="LAQT01000001">
    <property type="protein sequence ID" value="KPC55417.1"/>
    <property type="molecule type" value="Genomic_DNA"/>
</dbReference>
<name>A0A0N0XLE9_9NEIS</name>
<organism evidence="4 5">
    <name type="scientific">Amantichitinum ursilacus</name>
    <dbReference type="NCBI Taxonomy" id="857265"/>
    <lineage>
        <taxon>Bacteria</taxon>
        <taxon>Pseudomonadati</taxon>
        <taxon>Pseudomonadota</taxon>
        <taxon>Betaproteobacteria</taxon>
        <taxon>Neisseriales</taxon>
        <taxon>Chitinibacteraceae</taxon>
        <taxon>Amantichitinum</taxon>
    </lineage>
</organism>
<dbReference type="InterPro" id="IPR025392">
    <property type="entry name" value="DUF4124"/>
</dbReference>
<dbReference type="RefSeq" id="WP_053936110.1">
    <property type="nucleotide sequence ID" value="NZ_LAQT01000001.1"/>
</dbReference>
<evidence type="ECO:0000259" key="3">
    <source>
        <dbReference type="Pfam" id="PF13511"/>
    </source>
</evidence>
<protein>
    <recommendedName>
        <fullName evidence="3">DUF4124 domain-containing protein</fullName>
    </recommendedName>
</protein>
<feature type="chain" id="PRO_5005863143" description="DUF4124 domain-containing protein" evidence="2">
    <location>
        <begin position="23"/>
        <end position="123"/>
    </location>
</feature>
<feature type="signal peptide" evidence="2">
    <location>
        <begin position="1"/>
        <end position="22"/>
    </location>
</feature>
<feature type="region of interest" description="Disordered" evidence="1">
    <location>
        <begin position="68"/>
        <end position="100"/>
    </location>
</feature>
<keyword evidence="2" id="KW-0732">Signal</keyword>
<keyword evidence="5" id="KW-1185">Reference proteome</keyword>
<evidence type="ECO:0000256" key="2">
    <source>
        <dbReference type="SAM" id="SignalP"/>
    </source>
</evidence>
<accession>A0A0N0XLE9</accession>
<proteinExistence type="predicted"/>
<gene>
    <name evidence="4" type="ORF">WG78_02130</name>
</gene>
<evidence type="ECO:0000313" key="4">
    <source>
        <dbReference type="EMBL" id="KPC55417.1"/>
    </source>
</evidence>
<dbReference type="STRING" id="857265.WG78_02130"/>
<evidence type="ECO:0000256" key="1">
    <source>
        <dbReference type="SAM" id="MobiDB-lite"/>
    </source>
</evidence>
<dbReference type="Proteomes" id="UP000037939">
    <property type="component" value="Unassembled WGS sequence"/>
</dbReference>
<reference evidence="4 5" key="1">
    <citation type="submission" date="2015-07" db="EMBL/GenBank/DDBJ databases">
        <title>Draft genome sequence of the Amantichitinum ursilacus IGB-41, a new chitin-degrading bacterium.</title>
        <authorList>
            <person name="Kirstahler P."/>
            <person name="Guenther M."/>
            <person name="Grumaz C."/>
            <person name="Rupp S."/>
            <person name="Zibek S."/>
            <person name="Sohn K."/>
        </authorList>
    </citation>
    <scope>NUCLEOTIDE SEQUENCE [LARGE SCALE GENOMIC DNA]</scope>
    <source>
        <strain evidence="4 5">IGB-41</strain>
    </source>
</reference>
<feature type="compositionally biased region" description="Polar residues" evidence="1">
    <location>
        <begin position="68"/>
        <end position="81"/>
    </location>
</feature>